<keyword evidence="2" id="KW-0862">Zinc</keyword>
<accession>A0A3P7CXY9</accession>
<dbReference type="Proteomes" id="UP000275846">
    <property type="component" value="Unassembled WGS sequence"/>
</dbReference>
<dbReference type="InterPro" id="IPR036305">
    <property type="entry name" value="RGS_sf"/>
</dbReference>
<reference evidence="6 7" key="1">
    <citation type="submission" date="2018-11" db="EMBL/GenBank/DDBJ databases">
        <authorList>
            <consortium name="Pathogen Informatics"/>
        </authorList>
    </citation>
    <scope>NUCLEOTIDE SEQUENCE [LARGE SCALE GENOMIC DNA]</scope>
    <source>
        <strain evidence="6 7">NST_G2</strain>
    </source>
</reference>
<dbReference type="Pfam" id="PF18148">
    <property type="entry name" value="RGS_DHEX"/>
    <property type="match status" value="1"/>
</dbReference>
<dbReference type="InterPro" id="IPR020635">
    <property type="entry name" value="Tyr_kinase_cat_dom"/>
</dbReference>
<dbReference type="InterPro" id="IPR013087">
    <property type="entry name" value="Znf_C2H2_type"/>
</dbReference>
<dbReference type="InterPro" id="IPR047016">
    <property type="entry name" value="RGS6/7/9/11"/>
</dbReference>
<evidence type="ECO:0000256" key="2">
    <source>
        <dbReference type="PROSITE-ProRule" id="PRU00042"/>
    </source>
</evidence>
<dbReference type="GO" id="GO:0008270">
    <property type="term" value="F:zinc ion binding"/>
    <property type="evidence" value="ECO:0007669"/>
    <property type="project" value="UniProtKB-KW"/>
</dbReference>
<feature type="compositionally biased region" description="Basic and acidic residues" evidence="3">
    <location>
        <begin position="370"/>
        <end position="383"/>
    </location>
</feature>
<dbReference type="Gene3D" id="1.10.510.10">
    <property type="entry name" value="Transferase(Phosphotransferase) domain 1"/>
    <property type="match status" value="1"/>
</dbReference>
<dbReference type="Gene3D" id="1.10.167.10">
    <property type="entry name" value="Regulator of G-protein Signalling 4, domain 2"/>
    <property type="match status" value="1"/>
</dbReference>
<feature type="domain" description="C2H2-type" evidence="5">
    <location>
        <begin position="578"/>
        <end position="605"/>
    </location>
</feature>
<dbReference type="GO" id="GO:0005737">
    <property type="term" value="C:cytoplasm"/>
    <property type="evidence" value="ECO:0007669"/>
    <property type="project" value="TreeGrafter"/>
</dbReference>
<evidence type="ECO:0000313" key="6">
    <source>
        <dbReference type="EMBL" id="VDM02073.1"/>
    </source>
</evidence>
<dbReference type="GO" id="GO:0009968">
    <property type="term" value="P:negative regulation of signal transduction"/>
    <property type="evidence" value="ECO:0007669"/>
    <property type="project" value="UniProtKB-KW"/>
</dbReference>
<dbReference type="AlphaFoldDB" id="A0A3P7CXY9"/>
<dbReference type="GO" id="GO:0005096">
    <property type="term" value="F:GTPase activator activity"/>
    <property type="evidence" value="ECO:0007669"/>
    <property type="project" value="TreeGrafter"/>
</dbReference>
<evidence type="ECO:0000259" key="5">
    <source>
        <dbReference type="PROSITE" id="PS50157"/>
    </source>
</evidence>
<dbReference type="SMART" id="SM00219">
    <property type="entry name" value="TyrKc"/>
    <property type="match status" value="1"/>
</dbReference>
<name>A0A3P7CXY9_SCHSO</name>
<dbReference type="STRING" id="70667.A0A3P7CXY9"/>
<keyword evidence="2" id="KW-0863">Zinc-finger</keyword>
<feature type="domain" description="C2H2-type" evidence="5">
    <location>
        <begin position="723"/>
        <end position="749"/>
    </location>
</feature>
<dbReference type="Pfam" id="PF07714">
    <property type="entry name" value="PK_Tyr_Ser-Thr"/>
    <property type="match status" value="1"/>
</dbReference>
<evidence type="ECO:0000313" key="7">
    <source>
        <dbReference type="Proteomes" id="UP000275846"/>
    </source>
</evidence>
<dbReference type="SMART" id="SM00355">
    <property type="entry name" value="ZnF_C2H2"/>
    <property type="match status" value="4"/>
</dbReference>
<organism evidence="6 7">
    <name type="scientific">Schistocephalus solidus</name>
    <name type="common">Tapeworm</name>
    <dbReference type="NCBI Taxonomy" id="70667"/>
    <lineage>
        <taxon>Eukaryota</taxon>
        <taxon>Metazoa</taxon>
        <taxon>Spiralia</taxon>
        <taxon>Lophotrochozoa</taxon>
        <taxon>Platyhelminthes</taxon>
        <taxon>Cestoda</taxon>
        <taxon>Eucestoda</taxon>
        <taxon>Diphyllobothriidea</taxon>
        <taxon>Diphyllobothriidae</taxon>
        <taxon>Schistocephalus</taxon>
    </lineage>
</organism>
<dbReference type="InterPro" id="IPR011009">
    <property type="entry name" value="Kinase-like_dom_sf"/>
</dbReference>
<dbReference type="Gene3D" id="1.10.1240.60">
    <property type="match status" value="1"/>
</dbReference>
<evidence type="ECO:0000259" key="4">
    <source>
        <dbReference type="PROSITE" id="PS50132"/>
    </source>
</evidence>
<dbReference type="GO" id="GO:0008277">
    <property type="term" value="P:regulation of G protein-coupled receptor signaling pathway"/>
    <property type="evidence" value="ECO:0007669"/>
    <property type="project" value="InterPro"/>
</dbReference>
<dbReference type="GO" id="GO:0004713">
    <property type="term" value="F:protein tyrosine kinase activity"/>
    <property type="evidence" value="ECO:0007669"/>
    <property type="project" value="InterPro"/>
</dbReference>
<evidence type="ECO:0008006" key="8">
    <source>
        <dbReference type="Google" id="ProtNLM"/>
    </source>
</evidence>
<dbReference type="SUPFAM" id="SSF48097">
    <property type="entry name" value="Regulator of G-protein signaling, RGS"/>
    <property type="match status" value="1"/>
</dbReference>
<proteinExistence type="predicted"/>
<protein>
    <recommendedName>
        <fullName evidence="8">C2H2-type domain-containing protein</fullName>
    </recommendedName>
</protein>
<keyword evidence="7" id="KW-1185">Reference proteome</keyword>
<gene>
    <name evidence="6" type="ORF">SSLN_LOCUS15687</name>
</gene>
<dbReference type="OrthoDB" id="196547at2759"/>
<dbReference type="EMBL" id="UYSU01040193">
    <property type="protein sequence ID" value="VDM02073.1"/>
    <property type="molecule type" value="Genomic_DNA"/>
</dbReference>
<dbReference type="PANTHER" id="PTHR45746:SF6">
    <property type="entry name" value="LP21163P"/>
    <property type="match status" value="1"/>
</dbReference>
<dbReference type="InterPro" id="IPR016137">
    <property type="entry name" value="RGS"/>
</dbReference>
<keyword evidence="2" id="KW-0479">Metal-binding</keyword>
<dbReference type="PROSITE" id="PS50132">
    <property type="entry name" value="RGS"/>
    <property type="match status" value="1"/>
</dbReference>
<sequence>MLPIPSFFCSKAEAEVKVDKKRDKFERIVLESQEAAYWDVHRPAPGCVNTTEVDMRKLCRAKRPKKAPLRPTGFPIPTGPGGQLLLNVLEGLTPSEKLAKLRASMHKRVRVSKAIENLQQWLRKMQDAWLIQKAEEIQGYADRNGMKNFVKAIKVIYGPCTKGTAPLLSSDGTTLLTEKSQILKRWAEHFRSVLTCSSVNSDAAIDRLPQVDTNNDLDLPPSQPETIRAVQQIYSGKAPGYDAIPPEIYKHARLHKTTRITFPFSCRVQNYCDQYAEFDIMLCTAVSAVSSSAGCAAQLSGGQIGSVPGTASPAGAMGNRDRACTQQSLQPLRHVLPVRAVPLHLTDRQVAPNAHLFGCEPAVPEPHTAFGRDKGTDNSDRQDSPSQSNPWISDNVDYWNMSTSMQDLSIKRVKRWSFSFMELLKDPIGRGKFQRWLEKEFAAENLMFWQQCQVLAMLTVIEEVVRVRVKIGDFGLTRDISDNHYYRKQGCVRLPVRWMAPEALLEAYYTSKSDVLSWVLPNGHTPGNRHGRRAKLGEGLWCCVPPHPVCLTPELPTCPLSKSPTVGATATPDGDSLLICPQCDRTFTSLIGLVGHLRIHRTETGKPVPGALTHSKDRRLHCHRAFTHRMGLFGHMRIHDSGLHPNADNTNTPCTHSAPAILSATATLTTMNDIPPASTDFYCPHCDRNFNSRIGLVGPLRIHRMEVGEPVPGAPTYSRGALLHCRHCSRTSTHRMSLVGHMRLHKHLR</sequence>
<dbReference type="InterPro" id="IPR044926">
    <property type="entry name" value="RGS_subdomain_2"/>
</dbReference>
<dbReference type="Gene3D" id="3.30.160.60">
    <property type="entry name" value="Classic Zinc Finger"/>
    <property type="match status" value="2"/>
</dbReference>
<dbReference type="PROSITE" id="PS00028">
    <property type="entry name" value="ZINC_FINGER_C2H2_1"/>
    <property type="match status" value="1"/>
</dbReference>
<keyword evidence="1" id="KW-0734">Signal transduction inhibitor</keyword>
<dbReference type="Pfam" id="PF00096">
    <property type="entry name" value="zf-C2H2"/>
    <property type="match status" value="1"/>
</dbReference>
<feature type="domain" description="C2H2-type" evidence="5">
    <location>
        <begin position="681"/>
        <end position="708"/>
    </location>
</feature>
<dbReference type="PANTHER" id="PTHR45746">
    <property type="entry name" value="LP21163P"/>
    <property type="match status" value="1"/>
</dbReference>
<dbReference type="InterPro" id="IPR001245">
    <property type="entry name" value="Ser-Thr/Tyr_kinase_cat_dom"/>
</dbReference>
<feature type="region of interest" description="Disordered" evidence="3">
    <location>
        <begin position="367"/>
        <end position="391"/>
    </location>
</feature>
<dbReference type="InterPro" id="IPR040759">
    <property type="entry name" value="RGS_DHEX"/>
</dbReference>
<dbReference type="InterPro" id="IPR047017">
    <property type="entry name" value="RGS6/7/9/11_DHEX_sf"/>
</dbReference>
<dbReference type="GO" id="GO:0043005">
    <property type="term" value="C:neuron projection"/>
    <property type="evidence" value="ECO:0007669"/>
    <property type="project" value="TreeGrafter"/>
</dbReference>
<dbReference type="SUPFAM" id="SSF56112">
    <property type="entry name" value="Protein kinase-like (PK-like)"/>
    <property type="match status" value="1"/>
</dbReference>
<dbReference type="PROSITE" id="PS50157">
    <property type="entry name" value="ZINC_FINGER_C2H2_2"/>
    <property type="match status" value="3"/>
</dbReference>
<dbReference type="PRINTS" id="PR01301">
    <property type="entry name" value="RGSPROTEIN"/>
</dbReference>
<feature type="domain" description="RGS" evidence="4">
    <location>
        <begin position="419"/>
        <end position="453"/>
    </location>
</feature>
<evidence type="ECO:0000256" key="1">
    <source>
        <dbReference type="ARBA" id="ARBA00022700"/>
    </source>
</evidence>
<evidence type="ECO:0000256" key="3">
    <source>
        <dbReference type="SAM" id="MobiDB-lite"/>
    </source>
</evidence>